<dbReference type="SUPFAM" id="SSF46689">
    <property type="entry name" value="Homeodomain-like"/>
    <property type="match status" value="1"/>
</dbReference>
<reference evidence="2 3" key="1">
    <citation type="submission" date="2017-01" db="EMBL/GenBank/DDBJ databases">
        <authorList>
            <person name="Mah S.A."/>
            <person name="Swanson W.J."/>
            <person name="Moy G.W."/>
            <person name="Vacquier V.D."/>
        </authorList>
    </citation>
    <scope>NUCLEOTIDE SEQUENCE [LARGE SCALE GENOMIC DNA]</scope>
    <source>
        <strain evidence="2 3">DCY110</strain>
    </source>
</reference>
<dbReference type="InterPro" id="IPR009057">
    <property type="entry name" value="Homeodomain-like_sf"/>
</dbReference>
<dbReference type="Pfam" id="PF08765">
    <property type="entry name" value="Mor"/>
    <property type="match status" value="1"/>
</dbReference>
<feature type="domain" description="Mor transcription activator" evidence="1">
    <location>
        <begin position="52"/>
        <end position="124"/>
    </location>
</feature>
<protein>
    <recommendedName>
        <fullName evidence="1">Mor transcription activator domain-containing protein</fullName>
    </recommendedName>
</protein>
<gene>
    <name evidence="2" type="ORF">RD110_16465</name>
</gene>
<accession>A0A1P8K424</accession>
<evidence type="ECO:0000259" key="1">
    <source>
        <dbReference type="Pfam" id="PF08765"/>
    </source>
</evidence>
<keyword evidence="3" id="KW-1185">Reference proteome</keyword>
<evidence type="ECO:0000313" key="3">
    <source>
        <dbReference type="Proteomes" id="UP000186609"/>
    </source>
</evidence>
<name>A0A1P8K424_9BURK</name>
<dbReference type="KEGG" id="rhy:RD110_16465"/>
<organism evidence="2 3">
    <name type="scientific">Rhodoferax koreensis</name>
    <dbReference type="NCBI Taxonomy" id="1842727"/>
    <lineage>
        <taxon>Bacteria</taxon>
        <taxon>Pseudomonadati</taxon>
        <taxon>Pseudomonadota</taxon>
        <taxon>Betaproteobacteria</taxon>
        <taxon>Burkholderiales</taxon>
        <taxon>Comamonadaceae</taxon>
        <taxon>Rhodoferax</taxon>
    </lineage>
</organism>
<dbReference type="Proteomes" id="UP000186609">
    <property type="component" value="Chromosome"/>
</dbReference>
<dbReference type="AlphaFoldDB" id="A0A1P8K424"/>
<dbReference type="EMBL" id="CP019236">
    <property type="protein sequence ID" value="APW40748.1"/>
    <property type="molecule type" value="Genomic_DNA"/>
</dbReference>
<sequence length="134" mass="15130">MVSEWADLSTELLPQVLQDFVRLIGLPATMRVVERHGGRRLYIPLNATPSHHLAQLIGVDKLAQLSAVYGREDHFDIPKAVVALRHLRDQRIRSEIGPKSASKLAAEHHLTERQIWNTVGRAADVNRDQVSLFE</sequence>
<evidence type="ECO:0000313" key="2">
    <source>
        <dbReference type="EMBL" id="APW40748.1"/>
    </source>
</evidence>
<dbReference type="Gene3D" id="1.10.10.60">
    <property type="entry name" value="Homeodomain-like"/>
    <property type="match status" value="1"/>
</dbReference>
<dbReference type="InterPro" id="IPR014875">
    <property type="entry name" value="Mor_transcription_activator"/>
</dbReference>
<dbReference type="STRING" id="1842727.RD110_16465"/>
<proteinExistence type="predicted"/>